<dbReference type="PIRSF" id="PIRSF006603">
    <property type="entry name" value="DinF"/>
    <property type="match status" value="1"/>
</dbReference>
<evidence type="ECO:0000313" key="12">
    <source>
        <dbReference type="Proteomes" id="UP001652431"/>
    </source>
</evidence>
<dbReference type="Proteomes" id="UP001652431">
    <property type="component" value="Unassembled WGS sequence"/>
</dbReference>
<protein>
    <recommendedName>
        <fullName evidence="3">Multidrug export protein MepA</fullName>
    </recommendedName>
</protein>
<comment type="similarity">
    <text evidence="2">Belongs to the multi antimicrobial extrusion (MATE) (TC 2.A.66.1) family. MepA subfamily.</text>
</comment>
<evidence type="ECO:0000256" key="4">
    <source>
        <dbReference type="ARBA" id="ARBA00022448"/>
    </source>
</evidence>
<dbReference type="InterPro" id="IPR045070">
    <property type="entry name" value="MATE_MepA-like"/>
</dbReference>
<keyword evidence="8 10" id="KW-0472">Membrane</keyword>
<keyword evidence="7 10" id="KW-1133">Transmembrane helix</keyword>
<feature type="transmembrane region" description="Helical" evidence="10">
    <location>
        <begin position="413"/>
        <end position="436"/>
    </location>
</feature>
<dbReference type="PANTHER" id="PTHR43823:SF3">
    <property type="entry name" value="MULTIDRUG EXPORT PROTEIN MEPA"/>
    <property type="match status" value="1"/>
</dbReference>
<evidence type="ECO:0000256" key="1">
    <source>
        <dbReference type="ARBA" id="ARBA00004651"/>
    </source>
</evidence>
<evidence type="ECO:0000256" key="3">
    <source>
        <dbReference type="ARBA" id="ARBA00022106"/>
    </source>
</evidence>
<keyword evidence="5" id="KW-1003">Cell membrane</keyword>
<dbReference type="RefSeq" id="WP_158371603.1">
    <property type="nucleotide sequence ID" value="NZ_JAOQJU010000026.1"/>
</dbReference>
<evidence type="ECO:0000256" key="2">
    <source>
        <dbReference type="ARBA" id="ARBA00008417"/>
    </source>
</evidence>
<comment type="subcellular location">
    <subcellularLocation>
        <location evidence="1">Cell membrane</location>
        <topology evidence="1">Multi-pass membrane protein</topology>
    </subcellularLocation>
</comment>
<dbReference type="InterPro" id="IPR051327">
    <property type="entry name" value="MATE_MepA_subfamily"/>
</dbReference>
<feature type="transmembrane region" description="Helical" evidence="10">
    <location>
        <begin position="238"/>
        <end position="259"/>
    </location>
</feature>
<dbReference type="Pfam" id="PF01554">
    <property type="entry name" value="MatE"/>
    <property type="match status" value="2"/>
</dbReference>
<evidence type="ECO:0000256" key="6">
    <source>
        <dbReference type="ARBA" id="ARBA00022692"/>
    </source>
</evidence>
<keyword evidence="4" id="KW-0813">Transport</keyword>
<dbReference type="InterPro" id="IPR002528">
    <property type="entry name" value="MATE_fam"/>
</dbReference>
<evidence type="ECO:0000256" key="5">
    <source>
        <dbReference type="ARBA" id="ARBA00022475"/>
    </source>
</evidence>
<dbReference type="NCBIfam" id="TIGR00797">
    <property type="entry name" value="matE"/>
    <property type="match status" value="1"/>
</dbReference>
<reference evidence="11 12" key="1">
    <citation type="journal article" date="2021" name="ISME Commun">
        <title>Automated analysis of genomic sequences facilitates high-throughput and comprehensive description of bacteria.</title>
        <authorList>
            <person name="Hitch T.C.A."/>
        </authorList>
    </citation>
    <scope>NUCLEOTIDE SEQUENCE [LARGE SCALE GENOMIC DNA]</scope>
    <source>
        <strain evidence="11 12">Sanger_03</strain>
    </source>
</reference>
<feature type="transmembrane region" description="Helical" evidence="10">
    <location>
        <begin position="135"/>
        <end position="157"/>
    </location>
</feature>
<sequence length="457" mass="49673">MNETNDFSTGKLFPMILKYSIPAAISLLITAIYNIVDRIFVGNFNGTSALAGLSICFPLSYMMMAFGLTCSAGGSSLFSLFAGKGEQKNMNRSFGNALLLVVVFEVFLSVFLLIFSNPILKIFGVTETAYEYALAYYRIVTLGCLFQGLTQVFCDYVRVSGRPVLGMCVTSIGAITNIILDAVFVAVLGWGVTGAAWATVIGQILSALFGAFLVLKGYTKAGIKKETFSFDWGLSKKIISCGFAFWIAQMAMGLISLVYNSQLGKYGGDTAISVYAVVASIMTFVIMPASGISQGIQPIVGNNFGAGNYKRVMAVLYQASALSVGITCIIWLIVMLFPEAILLTFGASEKMLEIGVTGLRTNFCITPILGFVMLVTTFFQSIAKPIPSIIITFLRQILFLIPFIYLFPMFWDINGIFAAQPVSDALALILSVVLVIREKRQLYQMADVSPENTLITE</sequence>
<keyword evidence="6 10" id="KW-0812">Transmembrane</keyword>
<feature type="transmembrane region" description="Helical" evidence="10">
    <location>
        <begin position="271"/>
        <end position="293"/>
    </location>
</feature>
<feature type="transmembrane region" description="Helical" evidence="10">
    <location>
        <begin position="386"/>
        <end position="407"/>
    </location>
</feature>
<feature type="transmembrane region" description="Helical" evidence="10">
    <location>
        <begin position="21"/>
        <end position="41"/>
    </location>
</feature>
<evidence type="ECO:0000256" key="10">
    <source>
        <dbReference type="SAM" id="Phobius"/>
    </source>
</evidence>
<comment type="caution">
    <text evidence="11">The sequence shown here is derived from an EMBL/GenBank/DDBJ whole genome shotgun (WGS) entry which is preliminary data.</text>
</comment>
<gene>
    <name evidence="11" type="ORF">OCV99_14815</name>
</gene>
<evidence type="ECO:0000256" key="9">
    <source>
        <dbReference type="ARBA" id="ARBA00023251"/>
    </source>
</evidence>
<evidence type="ECO:0000256" key="7">
    <source>
        <dbReference type="ARBA" id="ARBA00022989"/>
    </source>
</evidence>
<feature type="transmembrane region" description="Helical" evidence="10">
    <location>
        <begin position="94"/>
        <end position="115"/>
    </location>
</feature>
<accession>A0ABT2RQX9</accession>
<dbReference type="CDD" id="cd13143">
    <property type="entry name" value="MATE_MepA_like"/>
    <property type="match status" value="1"/>
</dbReference>
<proteinExistence type="inferred from homology"/>
<feature type="transmembrane region" description="Helical" evidence="10">
    <location>
        <begin position="314"/>
        <end position="337"/>
    </location>
</feature>
<organism evidence="11 12">
    <name type="scientific">Dorea acetigenes</name>
    <dbReference type="NCBI Taxonomy" id="2981787"/>
    <lineage>
        <taxon>Bacteria</taxon>
        <taxon>Bacillati</taxon>
        <taxon>Bacillota</taxon>
        <taxon>Clostridia</taxon>
        <taxon>Lachnospirales</taxon>
        <taxon>Lachnospiraceae</taxon>
        <taxon>Dorea</taxon>
    </lineage>
</organism>
<dbReference type="EMBL" id="JAOQJU010000026">
    <property type="protein sequence ID" value="MCU6687778.1"/>
    <property type="molecule type" value="Genomic_DNA"/>
</dbReference>
<keyword evidence="12" id="KW-1185">Reference proteome</keyword>
<evidence type="ECO:0000313" key="11">
    <source>
        <dbReference type="EMBL" id="MCU6687778.1"/>
    </source>
</evidence>
<feature type="transmembrane region" description="Helical" evidence="10">
    <location>
        <begin position="357"/>
        <end position="379"/>
    </location>
</feature>
<feature type="transmembrane region" description="Helical" evidence="10">
    <location>
        <begin position="61"/>
        <end position="82"/>
    </location>
</feature>
<feature type="transmembrane region" description="Helical" evidence="10">
    <location>
        <begin position="196"/>
        <end position="218"/>
    </location>
</feature>
<name>A0ABT2RQX9_9FIRM</name>
<feature type="transmembrane region" description="Helical" evidence="10">
    <location>
        <begin position="164"/>
        <end position="190"/>
    </location>
</feature>
<dbReference type="InterPro" id="IPR048279">
    <property type="entry name" value="MdtK-like"/>
</dbReference>
<evidence type="ECO:0000256" key="8">
    <source>
        <dbReference type="ARBA" id="ARBA00023136"/>
    </source>
</evidence>
<keyword evidence="9" id="KW-0046">Antibiotic resistance</keyword>
<dbReference type="PANTHER" id="PTHR43823">
    <property type="entry name" value="SPORULATION PROTEIN YKVU"/>
    <property type="match status" value="1"/>
</dbReference>